<evidence type="ECO:0000256" key="2">
    <source>
        <dbReference type="ARBA" id="ARBA00022771"/>
    </source>
</evidence>
<evidence type="ECO:0000256" key="1">
    <source>
        <dbReference type="ARBA" id="ARBA00022723"/>
    </source>
</evidence>
<dbReference type="AlphaFoldDB" id="A0AA36D0F9"/>
<feature type="domain" description="C3H1-type" evidence="6">
    <location>
        <begin position="485"/>
        <end position="513"/>
    </location>
</feature>
<dbReference type="Proteomes" id="UP001177023">
    <property type="component" value="Unassembled WGS sequence"/>
</dbReference>
<dbReference type="SUPFAM" id="SSF90229">
    <property type="entry name" value="CCCH zinc finger"/>
    <property type="match status" value="1"/>
</dbReference>
<organism evidence="7 8">
    <name type="scientific">Mesorhabditis spiculigera</name>
    <dbReference type="NCBI Taxonomy" id="96644"/>
    <lineage>
        <taxon>Eukaryota</taxon>
        <taxon>Metazoa</taxon>
        <taxon>Ecdysozoa</taxon>
        <taxon>Nematoda</taxon>
        <taxon>Chromadorea</taxon>
        <taxon>Rhabditida</taxon>
        <taxon>Rhabditina</taxon>
        <taxon>Rhabditomorpha</taxon>
        <taxon>Rhabditoidea</taxon>
        <taxon>Rhabditidae</taxon>
        <taxon>Mesorhabditinae</taxon>
        <taxon>Mesorhabditis</taxon>
    </lineage>
</organism>
<comment type="caution">
    <text evidence="7">The sequence shown here is derived from an EMBL/GenBank/DDBJ whole genome shotgun (WGS) entry which is preliminary data.</text>
</comment>
<keyword evidence="8" id="KW-1185">Reference proteome</keyword>
<sequence length="534" mass="57947">MASLLARPMSDKQGGRMSSMKAAGSGGGSKGVTKRNLTQSTSFMDALDGASPAPKKKSKKTDNVSEKKKRRSIDDPNDLLGGICKSMSKMKESGKDDVLPIRRTPPLPTYNRPPSVSPPPVQRQTKIRFADEHGGELVQVQYFEVERGERVNVYHQRMMSHEQIRAMECEMEKRSVDTNMDESDDAPAERHPYRLVPLDVEKPKERAKRSVEKETEFKRQSMAMEAFYNPNCPSEFIGEPDLSDIGPTDRHRPKNIPMDRHSVAAEPKPAIVTAAVSTSWKTPANAGPVVDATPMQPTPAATVAPTEPSTSAASATVPAMSEKLAALLSGLKKNGILAGGATALAPQPAPQPTPQPTPNYGMPPATVTYAQEPVKKGPTYQQEYYMPPGANAFPQFPPAGPPFSRPNNLPPPIQHRPRGAYVATMPPPATNNPQFSSPSAPALPVINKGFNKMSTVVPPSLRDREDDDFERPMVKPRGPFNGPVMGGYRQCKMFSASGNCRFGDRCRYAHGDQPPPAAAGVRKNAANRDGPLMP</sequence>
<dbReference type="PROSITE" id="PS50103">
    <property type="entry name" value="ZF_C3H1"/>
    <property type="match status" value="1"/>
</dbReference>
<reference evidence="7" key="1">
    <citation type="submission" date="2023-06" db="EMBL/GenBank/DDBJ databases">
        <authorList>
            <person name="Delattre M."/>
        </authorList>
    </citation>
    <scope>NUCLEOTIDE SEQUENCE</scope>
    <source>
        <strain evidence="7">AF72</strain>
    </source>
</reference>
<feature type="region of interest" description="Disordered" evidence="5">
    <location>
        <begin position="456"/>
        <end position="482"/>
    </location>
</feature>
<dbReference type="EMBL" id="CATQJA010002653">
    <property type="protein sequence ID" value="CAJ0578436.1"/>
    <property type="molecule type" value="Genomic_DNA"/>
</dbReference>
<feature type="compositionally biased region" description="Basic and acidic residues" evidence="5">
    <location>
        <begin position="89"/>
        <end position="100"/>
    </location>
</feature>
<dbReference type="Gene3D" id="4.10.1000.10">
    <property type="entry name" value="Zinc finger, CCCH-type"/>
    <property type="match status" value="1"/>
</dbReference>
<accession>A0AA36D0F9</accession>
<keyword evidence="3 4" id="KW-0862">Zinc</keyword>
<feature type="non-terminal residue" evidence="7">
    <location>
        <position position="1"/>
    </location>
</feature>
<dbReference type="InterPro" id="IPR036855">
    <property type="entry name" value="Znf_CCCH_sf"/>
</dbReference>
<evidence type="ECO:0000256" key="3">
    <source>
        <dbReference type="ARBA" id="ARBA00022833"/>
    </source>
</evidence>
<dbReference type="InterPro" id="IPR000571">
    <property type="entry name" value="Znf_CCCH"/>
</dbReference>
<evidence type="ECO:0000313" key="7">
    <source>
        <dbReference type="EMBL" id="CAJ0578436.1"/>
    </source>
</evidence>
<feature type="zinc finger region" description="C3H1-type" evidence="4">
    <location>
        <begin position="485"/>
        <end position="513"/>
    </location>
</feature>
<proteinExistence type="predicted"/>
<feature type="region of interest" description="Disordered" evidence="5">
    <location>
        <begin position="1"/>
        <end position="123"/>
    </location>
</feature>
<evidence type="ECO:0000256" key="5">
    <source>
        <dbReference type="SAM" id="MobiDB-lite"/>
    </source>
</evidence>
<dbReference type="Pfam" id="PF00642">
    <property type="entry name" value="zf-CCCH"/>
    <property type="match status" value="1"/>
</dbReference>
<keyword evidence="2 4" id="KW-0863">Zinc-finger</keyword>
<keyword evidence="1 4" id="KW-0479">Metal-binding</keyword>
<gene>
    <name evidence="7" type="ORF">MSPICULIGERA_LOCUS16694</name>
</gene>
<name>A0AA36D0F9_9BILA</name>
<evidence type="ECO:0000256" key="4">
    <source>
        <dbReference type="PROSITE-ProRule" id="PRU00723"/>
    </source>
</evidence>
<evidence type="ECO:0000259" key="6">
    <source>
        <dbReference type="PROSITE" id="PS50103"/>
    </source>
</evidence>
<evidence type="ECO:0000313" key="8">
    <source>
        <dbReference type="Proteomes" id="UP001177023"/>
    </source>
</evidence>
<feature type="region of interest" description="Disordered" evidence="5">
    <location>
        <begin position="508"/>
        <end position="534"/>
    </location>
</feature>
<dbReference type="SMART" id="SM00356">
    <property type="entry name" value="ZnF_C3H1"/>
    <property type="match status" value="1"/>
</dbReference>
<dbReference type="GO" id="GO:0008270">
    <property type="term" value="F:zinc ion binding"/>
    <property type="evidence" value="ECO:0007669"/>
    <property type="project" value="UniProtKB-KW"/>
</dbReference>
<protein>
    <recommendedName>
        <fullName evidence="6">C3H1-type domain-containing protein</fullName>
    </recommendedName>
</protein>